<organism evidence="16 17">
    <name type="scientific">Panagrellus redivivus</name>
    <name type="common">Microworm</name>
    <dbReference type="NCBI Taxonomy" id="6233"/>
    <lineage>
        <taxon>Eukaryota</taxon>
        <taxon>Metazoa</taxon>
        <taxon>Ecdysozoa</taxon>
        <taxon>Nematoda</taxon>
        <taxon>Chromadorea</taxon>
        <taxon>Rhabditida</taxon>
        <taxon>Tylenchina</taxon>
        <taxon>Panagrolaimomorpha</taxon>
        <taxon>Panagrolaimoidea</taxon>
        <taxon>Panagrolaimidae</taxon>
        <taxon>Panagrellus</taxon>
    </lineage>
</organism>
<dbReference type="AlphaFoldDB" id="A0A7E5A118"/>
<dbReference type="Proteomes" id="UP000492821">
    <property type="component" value="Unassembled WGS sequence"/>
</dbReference>
<reference evidence="17" key="2">
    <citation type="submission" date="2020-10" db="UniProtKB">
        <authorList>
            <consortium name="WormBaseParasite"/>
        </authorList>
    </citation>
    <scope>IDENTIFICATION</scope>
</reference>
<feature type="chain" id="PRO_5028957177" description="Fucosyltransferase" evidence="13">
    <location>
        <begin position="18"/>
        <end position="684"/>
    </location>
</feature>
<evidence type="ECO:0000256" key="13">
    <source>
        <dbReference type="SAM" id="SignalP"/>
    </source>
</evidence>
<evidence type="ECO:0000313" key="16">
    <source>
        <dbReference type="Proteomes" id="UP000492821"/>
    </source>
</evidence>
<evidence type="ECO:0000256" key="8">
    <source>
        <dbReference type="ARBA" id="ARBA00022989"/>
    </source>
</evidence>
<evidence type="ECO:0000256" key="11">
    <source>
        <dbReference type="ARBA" id="ARBA00023180"/>
    </source>
</evidence>
<evidence type="ECO:0000259" key="14">
    <source>
        <dbReference type="Pfam" id="PF00852"/>
    </source>
</evidence>
<sequence length="684" mass="77973">MAKCFVVAVIIIVNVSLKSTTERGKIKPQYSIVTLFSKNHLCEAIHSCRTYAHVSEIKNGNVAVIGLYASDVSEDNLAIYSKNCPFVQLRPFTVSGYPDFFKNLKNYRFKFPTVAKVLSEFKTIFYVDASIQLKSDANDTLTDLFNSMWAEFAPQGIRLFSNSSHLNFPVTHSNMYDFFNVTETQTKETYQLQSGIYMLNNSPAGWEIMNKMIQCSLEPKCMAPNRAKVNCNIQFVLKNNRVVCHRFDQSALNMRMNPKKAVLLIVVVGVMAVINLVIKSSVASVNSQNVKSLLDSDFTNFQIGVLFQSVESENVLSDSENLTLTDVTGDVDAHSTFSTMPYSMGQENVSGVPLVLEWNYIGCRSLFHDRAGLEKHCKYTCTYTANHSLLENAAVTVYHMGANDNIPSRSMNASSVKVFLNLESPSHRPQFLKLPARFFDVSITYRQDSTIPVYYDSFVPLDGANDTDRWTDAEVEAAIRAKEKPALWMVSHCNTYSAREMYVSTLKQHINVTQIGGCNQVECPRFDDCEKSYIRNHYFYIAFESAVCIDYITEKFFRMRQLIVPIVLDKRVFRGIHKTLLNYTIVASDFESQKQLAEYLQHLIDHPDEYRKYFDWTKLYKKSEQPSFNTNTACKVCEIANQVQTGTYKKTKLNIHEWWGKNSCYGPVGKDLISRSELSNKLKD</sequence>
<keyword evidence="7" id="KW-0735">Signal-anchor</keyword>
<name>A0A7E5A118_PANRE</name>
<feature type="domain" description="Fucosyltransferase N-terminal" evidence="15">
    <location>
        <begin position="354"/>
        <end position="455"/>
    </location>
</feature>
<evidence type="ECO:0000256" key="9">
    <source>
        <dbReference type="ARBA" id="ARBA00023034"/>
    </source>
</evidence>
<dbReference type="EC" id="2.4.1.-" evidence="12"/>
<accession>A0A7E5A118</accession>
<evidence type="ECO:0000259" key="15">
    <source>
        <dbReference type="Pfam" id="PF17039"/>
    </source>
</evidence>
<dbReference type="PANTHER" id="PTHR48438">
    <property type="entry name" value="ALPHA-(1,3)-FUCOSYLTRANSFERASE C-RELATED"/>
    <property type="match status" value="1"/>
</dbReference>
<evidence type="ECO:0000256" key="12">
    <source>
        <dbReference type="RuleBase" id="RU003832"/>
    </source>
</evidence>
<keyword evidence="10 12" id="KW-0472">Membrane</keyword>
<keyword evidence="13" id="KW-0732">Signal</keyword>
<dbReference type="InterPro" id="IPR001503">
    <property type="entry name" value="Glyco_trans_10"/>
</dbReference>
<keyword evidence="4 12" id="KW-0328">Glycosyltransferase</keyword>
<dbReference type="InterPro" id="IPR012444">
    <property type="entry name" value="DUF1647"/>
</dbReference>
<dbReference type="InterPro" id="IPR038577">
    <property type="entry name" value="GT10-like_C_sf"/>
</dbReference>
<proteinExistence type="inferred from homology"/>
<reference evidence="16" key="1">
    <citation type="journal article" date="2013" name="Genetics">
        <title>The draft genome and transcriptome of Panagrellus redivivus are shaped by the harsh demands of a free-living lifestyle.</title>
        <authorList>
            <person name="Srinivasan J."/>
            <person name="Dillman A.R."/>
            <person name="Macchietto M.G."/>
            <person name="Heikkinen L."/>
            <person name="Lakso M."/>
            <person name="Fracchia K.M."/>
            <person name="Antoshechkin I."/>
            <person name="Mortazavi A."/>
            <person name="Wong G."/>
            <person name="Sternberg P.W."/>
        </authorList>
    </citation>
    <scope>NUCLEOTIDE SEQUENCE [LARGE SCALE GENOMIC DNA]</scope>
    <source>
        <strain evidence="16">MT8872</strain>
    </source>
</reference>
<dbReference type="Pfam" id="PF07801">
    <property type="entry name" value="DUF1647"/>
    <property type="match status" value="1"/>
</dbReference>
<evidence type="ECO:0000256" key="7">
    <source>
        <dbReference type="ARBA" id="ARBA00022968"/>
    </source>
</evidence>
<evidence type="ECO:0000256" key="10">
    <source>
        <dbReference type="ARBA" id="ARBA00023136"/>
    </source>
</evidence>
<keyword evidence="9 12" id="KW-0333">Golgi apparatus</keyword>
<dbReference type="Pfam" id="PF17039">
    <property type="entry name" value="Glyco_tran_10_N"/>
    <property type="match status" value="1"/>
</dbReference>
<dbReference type="GO" id="GO:0008417">
    <property type="term" value="F:fucosyltransferase activity"/>
    <property type="evidence" value="ECO:0007669"/>
    <property type="project" value="InterPro"/>
</dbReference>
<evidence type="ECO:0000256" key="5">
    <source>
        <dbReference type="ARBA" id="ARBA00022679"/>
    </source>
</evidence>
<dbReference type="UniPathway" id="UPA00378"/>
<keyword evidence="8 12" id="KW-1133">Transmembrane helix</keyword>
<evidence type="ECO:0000256" key="6">
    <source>
        <dbReference type="ARBA" id="ARBA00022692"/>
    </source>
</evidence>
<keyword evidence="6 12" id="KW-0812">Transmembrane</keyword>
<comment type="subcellular location">
    <subcellularLocation>
        <location evidence="1 12">Golgi apparatus</location>
        <location evidence="1 12">Golgi stack membrane</location>
        <topology evidence="1 12">Single-pass type II membrane protein</topology>
    </subcellularLocation>
</comment>
<keyword evidence="16" id="KW-1185">Reference proteome</keyword>
<dbReference type="GO" id="GO:0032580">
    <property type="term" value="C:Golgi cisterna membrane"/>
    <property type="evidence" value="ECO:0007669"/>
    <property type="project" value="UniProtKB-SubCell"/>
</dbReference>
<feature type="signal peptide" evidence="13">
    <location>
        <begin position="1"/>
        <end position="17"/>
    </location>
</feature>
<evidence type="ECO:0000256" key="1">
    <source>
        <dbReference type="ARBA" id="ARBA00004447"/>
    </source>
</evidence>
<comment type="similarity">
    <text evidence="3 12">Belongs to the glycosyltransferase 10 family.</text>
</comment>
<protein>
    <recommendedName>
        <fullName evidence="12">Fucosyltransferase</fullName>
        <ecNumber evidence="12">2.4.1.-</ecNumber>
    </recommendedName>
</protein>
<keyword evidence="5 12" id="KW-0808">Transferase</keyword>
<evidence type="ECO:0000256" key="3">
    <source>
        <dbReference type="ARBA" id="ARBA00008919"/>
    </source>
</evidence>
<dbReference type="Pfam" id="PF00852">
    <property type="entry name" value="Glyco_transf_10"/>
    <property type="match status" value="1"/>
</dbReference>
<dbReference type="SUPFAM" id="SSF53756">
    <property type="entry name" value="UDP-Glycosyltransferase/glycogen phosphorylase"/>
    <property type="match status" value="1"/>
</dbReference>
<comment type="pathway">
    <text evidence="2">Protein modification; protein glycosylation.</text>
</comment>
<dbReference type="Gene3D" id="3.40.50.11660">
    <property type="entry name" value="Glycosyl transferase family 10, C-terminal domain"/>
    <property type="match status" value="1"/>
</dbReference>
<dbReference type="WBParaSite" id="Pan_g8247.t1">
    <property type="protein sequence ID" value="Pan_g8247.t1"/>
    <property type="gene ID" value="Pan_g8247"/>
</dbReference>
<feature type="transmembrane region" description="Helical" evidence="12">
    <location>
        <begin position="261"/>
        <end position="278"/>
    </location>
</feature>
<feature type="domain" description="Fucosyltransferase C-terminal" evidence="14">
    <location>
        <begin position="480"/>
        <end position="658"/>
    </location>
</feature>
<evidence type="ECO:0000313" key="17">
    <source>
        <dbReference type="WBParaSite" id="Pan_g8247.t1"/>
    </source>
</evidence>
<dbReference type="InterPro" id="IPR055270">
    <property type="entry name" value="Glyco_tran_10_C"/>
</dbReference>
<evidence type="ECO:0000256" key="2">
    <source>
        <dbReference type="ARBA" id="ARBA00004922"/>
    </source>
</evidence>
<evidence type="ECO:0000256" key="4">
    <source>
        <dbReference type="ARBA" id="ARBA00022676"/>
    </source>
</evidence>
<dbReference type="InterPro" id="IPR031481">
    <property type="entry name" value="Glyco_tran_10_N"/>
</dbReference>
<keyword evidence="11" id="KW-0325">Glycoprotein</keyword>
<dbReference type="PANTHER" id="PTHR48438:SF1">
    <property type="entry name" value="ALPHA-(1,3)-FUCOSYLTRANSFERASE C-RELATED"/>
    <property type="match status" value="1"/>
</dbReference>